<accession>A0ABM1JL03</accession>
<dbReference type="Gene3D" id="2.60.40.1930">
    <property type="match status" value="1"/>
</dbReference>
<evidence type="ECO:0000313" key="5">
    <source>
        <dbReference type="RefSeq" id="XP_015262140.1"/>
    </source>
</evidence>
<dbReference type="InterPro" id="IPR002890">
    <property type="entry name" value="MG2"/>
</dbReference>
<sequence>MGSRVFLLFAFLLLSSAKPPDPEYVLIVPSVLESDTSNQACVQLQNINESVTLTIALDYNMDHYDLWEGPVAENHFSQCINFTAPPVASEPLAFVVLSVEGSSIHFLERRSVALRKRSTAIFIQTDKPVYKPDQKVMFRVITLDEDFKPVNQTYPLIYITDPRANRIAQWENQASSIGLLQKEFQLDASPNLGIFRITVEGGRSDTSDHWFEVKEYVLPTFSVKTELPQRVSPFEEEFKVNVCAK</sequence>
<proteinExistence type="predicted"/>
<protein>
    <submittedName>
        <fullName evidence="5">Ovostatin-like</fullName>
    </submittedName>
</protein>
<evidence type="ECO:0000259" key="3">
    <source>
        <dbReference type="Pfam" id="PF17791"/>
    </source>
</evidence>
<reference evidence="5" key="1">
    <citation type="submission" date="2025-08" db="UniProtKB">
        <authorList>
            <consortium name="RefSeq"/>
        </authorList>
    </citation>
    <scope>IDENTIFICATION</scope>
</reference>
<feature type="chain" id="PRO_5047124497" evidence="1">
    <location>
        <begin position="18"/>
        <end position="245"/>
    </location>
</feature>
<dbReference type="Proteomes" id="UP000694871">
    <property type="component" value="Unplaced"/>
</dbReference>
<dbReference type="InterPro" id="IPR050473">
    <property type="entry name" value="A2M/Complement_sys"/>
</dbReference>
<dbReference type="PANTHER" id="PTHR11412">
    <property type="entry name" value="MACROGLOBULIN / COMPLEMENT"/>
    <property type="match status" value="1"/>
</dbReference>
<dbReference type="PANTHER" id="PTHR11412:SF173">
    <property type="entry name" value="OVOSTATIN"/>
    <property type="match status" value="1"/>
</dbReference>
<name>A0ABM1JL03_GEKJA</name>
<feature type="domain" description="Macroglobulin" evidence="3">
    <location>
        <begin position="215"/>
        <end position="245"/>
    </location>
</feature>
<organism evidence="4 5">
    <name type="scientific">Gekko japonicus</name>
    <name type="common">Schlegel's Japanese gecko</name>
    <dbReference type="NCBI Taxonomy" id="146911"/>
    <lineage>
        <taxon>Eukaryota</taxon>
        <taxon>Metazoa</taxon>
        <taxon>Chordata</taxon>
        <taxon>Craniata</taxon>
        <taxon>Vertebrata</taxon>
        <taxon>Euteleostomi</taxon>
        <taxon>Lepidosauria</taxon>
        <taxon>Squamata</taxon>
        <taxon>Bifurcata</taxon>
        <taxon>Gekkota</taxon>
        <taxon>Gekkonidae</taxon>
        <taxon>Gekkoninae</taxon>
        <taxon>Gekko</taxon>
    </lineage>
</organism>
<dbReference type="Pfam" id="PF01835">
    <property type="entry name" value="MG2"/>
    <property type="match status" value="1"/>
</dbReference>
<keyword evidence="4" id="KW-1185">Reference proteome</keyword>
<evidence type="ECO:0000259" key="2">
    <source>
        <dbReference type="Pfam" id="PF01835"/>
    </source>
</evidence>
<feature type="domain" description="Macroglobulin" evidence="2">
    <location>
        <begin position="121"/>
        <end position="213"/>
    </location>
</feature>
<feature type="signal peptide" evidence="1">
    <location>
        <begin position="1"/>
        <end position="17"/>
    </location>
</feature>
<dbReference type="Pfam" id="PF17791">
    <property type="entry name" value="MG3"/>
    <property type="match status" value="1"/>
</dbReference>
<dbReference type="RefSeq" id="XP_015262140.1">
    <property type="nucleotide sequence ID" value="XM_015406654.1"/>
</dbReference>
<gene>
    <name evidence="5" type="primary">LOC107106493</name>
</gene>
<keyword evidence="1" id="KW-0732">Signal</keyword>
<evidence type="ECO:0000256" key="1">
    <source>
        <dbReference type="SAM" id="SignalP"/>
    </source>
</evidence>
<dbReference type="GeneID" id="107106493"/>
<dbReference type="InterPro" id="IPR041555">
    <property type="entry name" value="MG3"/>
</dbReference>
<evidence type="ECO:0000313" key="4">
    <source>
        <dbReference type="Proteomes" id="UP000694871"/>
    </source>
</evidence>